<dbReference type="InterPro" id="IPR052526">
    <property type="entry name" value="HTH-type_Bedaq_tolerance"/>
</dbReference>
<dbReference type="OrthoDB" id="5022690at2"/>
<dbReference type="Pfam" id="PF12802">
    <property type="entry name" value="MarR_2"/>
    <property type="match status" value="1"/>
</dbReference>
<protein>
    <submittedName>
        <fullName evidence="2">MarR family transcriptional regulator</fullName>
    </submittedName>
</protein>
<sequence>MASSTEDIAEQLRQAVGRLVRTTRAHADTLPGTHAETLGYLSREGPHTIAELAALRRVKHQSMSRTVGELVTAGFVTRAANPADARSFVIMLTAEGATALDADRAARQQWVAARIATTLTPAEQDLLAQVPALLDRLSHDPSTD</sequence>
<dbReference type="SUPFAM" id="SSF46785">
    <property type="entry name" value="Winged helix' DNA-binding domain"/>
    <property type="match status" value="1"/>
</dbReference>
<evidence type="ECO:0000313" key="3">
    <source>
        <dbReference type="Proteomes" id="UP000053244"/>
    </source>
</evidence>
<dbReference type="EMBL" id="LLZH01000297">
    <property type="protein sequence ID" value="KUL27622.1"/>
    <property type="molecule type" value="Genomic_DNA"/>
</dbReference>
<dbReference type="InterPro" id="IPR036390">
    <property type="entry name" value="WH_DNA-bd_sf"/>
</dbReference>
<evidence type="ECO:0000313" key="2">
    <source>
        <dbReference type="EMBL" id="KUL27622.1"/>
    </source>
</evidence>
<organism evidence="2 3">
    <name type="scientific">Actinoplanes awajinensis subsp. mycoplanecinus</name>
    <dbReference type="NCBI Taxonomy" id="135947"/>
    <lineage>
        <taxon>Bacteria</taxon>
        <taxon>Bacillati</taxon>
        <taxon>Actinomycetota</taxon>
        <taxon>Actinomycetes</taxon>
        <taxon>Micromonosporales</taxon>
        <taxon>Micromonosporaceae</taxon>
        <taxon>Actinoplanes</taxon>
    </lineage>
</organism>
<dbReference type="InterPro" id="IPR036388">
    <property type="entry name" value="WH-like_DNA-bd_sf"/>
</dbReference>
<keyword evidence="3" id="KW-1185">Reference proteome</keyword>
<dbReference type="InterPro" id="IPR000835">
    <property type="entry name" value="HTH_MarR-typ"/>
</dbReference>
<comment type="caution">
    <text evidence="2">The sequence shown here is derived from an EMBL/GenBank/DDBJ whole genome shotgun (WGS) entry which is preliminary data.</text>
</comment>
<dbReference type="Gene3D" id="1.10.10.10">
    <property type="entry name" value="Winged helix-like DNA-binding domain superfamily/Winged helix DNA-binding domain"/>
    <property type="match status" value="1"/>
</dbReference>
<proteinExistence type="predicted"/>
<evidence type="ECO:0000259" key="1">
    <source>
        <dbReference type="PROSITE" id="PS50995"/>
    </source>
</evidence>
<name>A0A124G920_9ACTN</name>
<reference evidence="2 3" key="1">
    <citation type="submission" date="2015-10" db="EMBL/GenBank/DDBJ databases">
        <authorList>
            <person name="Gilbert D.G."/>
        </authorList>
    </citation>
    <scope>NUCLEOTIDE SEQUENCE [LARGE SCALE GENOMIC DNA]</scope>
    <source>
        <strain evidence="2 3">NRRL B-16712</strain>
    </source>
</reference>
<gene>
    <name evidence="2" type="ORF">ADL15_34985</name>
</gene>
<dbReference type="AlphaFoldDB" id="A0A124G920"/>
<dbReference type="PANTHER" id="PTHR39515:SF2">
    <property type="entry name" value="HTH-TYPE TRANSCRIPTIONAL REGULATOR RV0880"/>
    <property type="match status" value="1"/>
</dbReference>
<dbReference type="GO" id="GO:0003700">
    <property type="term" value="F:DNA-binding transcription factor activity"/>
    <property type="evidence" value="ECO:0007669"/>
    <property type="project" value="InterPro"/>
</dbReference>
<dbReference type="SMART" id="SM00347">
    <property type="entry name" value="HTH_MARR"/>
    <property type="match status" value="1"/>
</dbReference>
<dbReference type="PANTHER" id="PTHR39515">
    <property type="entry name" value="CONSERVED PROTEIN"/>
    <property type="match status" value="1"/>
</dbReference>
<dbReference type="RefSeq" id="WP_067700220.1">
    <property type="nucleotide sequence ID" value="NZ_LLZH01000297.1"/>
</dbReference>
<dbReference type="PROSITE" id="PS50995">
    <property type="entry name" value="HTH_MARR_2"/>
    <property type="match status" value="1"/>
</dbReference>
<dbReference type="Proteomes" id="UP000053244">
    <property type="component" value="Unassembled WGS sequence"/>
</dbReference>
<feature type="domain" description="HTH marR-type" evidence="1">
    <location>
        <begin position="1"/>
        <end position="139"/>
    </location>
</feature>
<dbReference type="Gene3D" id="1.10.287.100">
    <property type="match status" value="1"/>
</dbReference>
<accession>A0A124G920</accession>